<dbReference type="Proteomes" id="UP000196573">
    <property type="component" value="Unassembled WGS sequence"/>
</dbReference>
<evidence type="ECO:0000313" key="1">
    <source>
        <dbReference type="EMBL" id="SMA50492.1"/>
    </source>
</evidence>
<gene>
    <name evidence="1" type="ORF">EHSB41UT_04303</name>
</gene>
<accession>A0A1X7AQS5</accession>
<dbReference type="RefSeq" id="WP_087112934.1">
    <property type="nucleotide sequence ID" value="NZ_CBCSCN010000016.1"/>
</dbReference>
<keyword evidence="2" id="KW-1185">Reference proteome</keyword>
<organism evidence="1 2">
    <name type="scientific">Parendozoicomonas haliclonae</name>
    <dbReference type="NCBI Taxonomy" id="1960125"/>
    <lineage>
        <taxon>Bacteria</taxon>
        <taxon>Pseudomonadati</taxon>
        <taxon>Pseudomonadota</taxon>
        <taxon>Gammaproteobacteria</taxon>
        <taxon>Oceanospirillales</taxon>
        <taxon>Endozoicomonadaceae</taxon>
        <taxon>Parendozoicomonas</taxon>
    </lineage>
</organism>
<sequence length="127" mass="14326">MDNQTDIEIYLMKQPVDAIIEWLGETFDNCSEADVRGRSYNLTVTHNEQSIPVNIVENAAGKAWTSVWFDSTSTPWHCDADCARSAHKMLAGRVRCNASFWQEGAGNMDEWLEIGQDGSEKLIDWPS</sequence>
<reference evidence="1 2" key="1">
    <citation type="submission" date="2017-03" db="EMBL/GenBank/DDBJ databases">
        <authorList>
            <person name="Afonso C.L."/>
            <person name="Miller P.J."/>
            <person name="Scott M.A."/>
            <person name="Spackman E."/>
            <person name="Goraichik I."/>
            <person name="Dimitrov K.M."/>
            <person name="Suarez D.L."/>
            <person name="Swayne D.E."/>
        </authorList>
    </citation>
    <scope>NUCLEOTIDE SEQUENCE [LARGE SCALE GENOMIC DNA]</scope>
    <source>
        <strain evidence="1">SB41UT1</strain>
    </source>
</reference>
<dbReference type="OrthoDB" id="1495305at2"/>
<evidence type="ECO:0000313" key="2">
    <source>
        <dbReference type="Proteomes" id="UP000196573"/>
    </source>
</evidence>
<dbReference type="AlphaFoldDB" id="A0A1X7AQS5"/>
<name>A0A1X7AQS5_9GAMM</name>
<protein>
    <submittedName>
        <fullName evidence="1">Uncharacterized protein</fullName>
    </submittedName>
</protein>
<proteinExistence type="predicted"/>
<dbReference type="EMBL" id="FWPT01000013">
    <property type="protein sequence ID" value="SMA50492.1"/>
    <property type="molecule type" value="Genomic_DNA"/>
</dbReference>